<accession>A0A1Y0B1U1</accession>
<dbReference type="EMBL" id="KY774314">
    <property type="protein sequence ID" value="ART31344.1"/>
    <property type="molecule type" value="Genomic_DNA"/>
</dbReference>
<evidence type="ECO:0000313" key="1">
    <source>
        <dbReference type="EMBL" id="ART31344.1"/>
    </source>
</evidence>
<sequence length="66" mass="7458">MRRNCLFRRAPFNHEIFPTLHGAGAMELPLSSPRLTSLTAPATPKSNGLILFKRPYSNFPEPQLLH</sequence>
<reference evidence="1" key="1">
    <citation type="submission" date="2017-03" db="EMBL/GenBank/DDBJ databases">
        <title>The mitochondrial genome of the carnivorous plant Utricularia reniformis (Lentibulariaceae): structure, comparative analysis and evolutionary landmarks.</title>
        <authorList>
            <person name="Silva S.R."/>
            <person name="Alvarenga D.O."/>
            <person name="Michael T.P."/>
            <person name="Miranda V.F.O."/>
            <person name="Varani A.M."/>
        </authorList>
    </citation>
    <scope>NUCLEOTIDE SEQUENCE</scope>
</reference>
<geneLocation type="mitochondrion" evidence="1"/>
<organism evidence="1">
    <name type="scientific">Utricularia reniformis</name>
    <dbReference type="NCBI Taxonomy" id="192314"/>
    <lineage>
        <taxon>Eukaryota</taxon>
        <taxon>Viridiplantae</taxon>
        <taxon>Streptophyta</taxon>
        <taxon>Embryophyta</taxon>
        <taxon>Tracheophyta</taxon>
        <taxon>Spermatophyta</taxon>
        <taxon>Magnoliopsida</taxon>
        <taxon>eudicotyledons</taxon>
        <taxon>Gunneridae</taxon>
        <taxon>Pentapetalae</taxon>
        <taxon>asterids</taxon>
        <taxon>lamiids</taxon>
        <taxon>Lamiales</taxon>
        <taxon>Lentibulariaceae</taxon>
        <taxon>Utricularia</taxon>
    </lineage>
</organism>
<keyword evidence="1" id="KW-0496">Mitochondrion</keyword>
<dbReference type="AlphaFoldDB" id="A0A1Y0B1U1"/>
<proteinExistence type="predicted"/>
<gene>
    <name evidence="1" type="ORF">AEK19_MT1128</name>
</gene>
<protein>
    <submittedName>
        <fullName evidence="1">Uncharacterized protein</fullName>
    </submittedName>
</protein>
<name>A0A1Y0B1U1_9LAMI</name>